<evidence type="ECO:0000256" key="1">
    <source>
        <dbReference type="ARBA" id="ARBA00004127"/>
    </source>
</evidence>
<evidence type="ECO:0000313" key="8">
    <source>
        <dbReference type="EMBL" id="KAK7264680.1"/>
    </source>
</evidence>
<comment type="similarity">
    <text evidence="6">Belongs to the DESIGUAL family.</text>
</comment>
<comment type="caution">
    <text evidence="8">The sequence shown here is derived from an EMBL/GenBank/DDBJ whole genome shotgun (WGS) entry which is preliminary data.</text>
</comment>
<keyword evidence="9" id="KW-1185">Reference proteome</keyword>
<keyword evidence="3" id="KW-0732">Signal</keyword>
<dbReference type="PANTHER" id="PTHR31769">
    <property type="entry name" value="OS07G0462200 PROTEIN-RELATED"/>
    <property type="match status" value="1"/>
</dbReference>
<comment type="subcellular location">
    <subcellularLocation>
        <location evidence="1">Endomembrane system</location>
        <topology evidence="1">Multi-pass membrane protein</topology>
    </subcellularLocation>
</comment>
<accession>A0AAN9EXV7</accession>
<dbReference type="InterPro" id="IPR009606">
    <property type="entry name" value="DEAL/Modifying_wall_lignin1/2"/>
</dbReference>
<keyword evidence="5 7" id="KW-0472">Membrane</keyword>
<evidence type="ECO:0000256" key="6">
    <source>
        <dbReference type="ARBA" id="ARBA00029467"/>
    </source>
</evidence>
<dbReference type="EMBL" id="JAYKXN010000008">
    <property type="protein sequence ID" value="KAK7264680.1"/>
    <property type="molecule type" value="Genomic_DNA"/>
</dbReference>
<sequence length="250" mass="27217">MAVTHADLEPRQRKTDLSSKTGVFLMVLTILFGLFCFILCLIAEATRSTSQVTWMSTSENGKGSKSECVYSGSGKMPLLCASCAFIGLAIAMLIEHAYMMIAVSNSSPVLLTCDPHSASAKTLTWQAGFFFVTTWLCFAIGEILLLAGVSVESGHLRNWSKPRPTCLTIGEGLFSAAGVFALTTVFLASGLYLTALRAHKILEEQENVRREVLEISVLHASPPRRAPQQVARETPLSVFPTPFSKSYNFV</sequence>
<organism evidence="8 9">
    <name type="scientific">Clitoria ternatea</name>
    <name type="common">Butterfly pea</name>
    <dbReference type="NCBI Taxonomy" id="43366"/>
    <lineage>
        <taxon>Eukaryota</taxon>
        <taxon>Viridiplantae</taxon>
        <taxon>Streptophyta</taxon>
        <taxon>Embryophyta</taxon>
        <taxon>Tracheophyta</taxon>
        <taxon>Spermatophyta</taxon>
        <taxon>Magnoliopsida</taxon>
        <taxon>eudicotyledons</taxon>
        <taxon>Gunneridae</taxon>
        <taxon>Pentapetalae</taxon>
        <taxon>rosids</taxon>
        <taxon>fabids</taxon>
        <taxon>Fabales</taxon>
        <taxon>Fabaceae</taxon>
        <taxon>Papilionoideae</taxon>
        <taxon>50 kb inversion clade</taxon>
        <taxon>NPAAA clade</taxon>
        <taxon>indigoferoid/millettioid clade</taxon>
        <taxon>Phaseoleae</taxon>
        <taxon>Clitoria</taxon>
    </lineage>
</organism>
<dbReference type="Pfam" id="PF06749">
    <property type="entry name" value="DUF1218"/>
    <property type="match status" value="1"/>
</dbReference>
<feature type="transmembrane region" description="Helical" evidence="7">
    <location>
        <begin position="23"/>
        <end position="43"/>
    </location>
</feature>
<feature type="transmembrane region" description="Helical" evidence="7">
    <location>
        <begin position="123"/>
        <end position="151"/>
    </location>
</feature>
<feature type="transmembrane region" description="Helical" evidence="7">
    <location>
        <begin position="172"/>
        <end position="193"/>
    </location>
</feature>
<keyword evidence="4 7" id="KW-1133">Transmembrane helix</keyword>
<gene>
    <name evidence="8" type="ORF">RJT34_32290</name>
</gene>
<evidence type="ECO:0000256" key="4">
    <source>
        <dbReference type="ARBA" id="ARBA00022989"/>
    </source>
</evidence>
<protein>
    <recommendedName>
        <fullName evidence="10">Transmembrane protein</fullName>
    </recommendedName>
</protein>
<evidence type="ECO:0000313" key="9">
    <source>
        <dbReference type="Proteomes" id="UP001359559"/>
    </source>
</evidence>
<dbReference type="AlphaFoldDB" id="A0AAN9EXV7"/>
<reference evidence="8 9" key="1">
    <citation type="submission" date="2024-01" db="EMBL/GenBank/DDBJ databases">
        <title>The genomes of 5 underutilized Papilionoideae crops provide insights into root nodulation and disease resistance.</title>
        <authorList>
            <person name="Yuan L."/>
        </authorList>
    </citation>
    <scope>NUCLEOTIDE SEQUENCE [LARGE SCALE GENOMIC DNA]</scope>
    <source>
        <strain evidence="8">LY-2023</strain>
        <tissue evidence="8">Leaf</tissue>
    </source>
</reference>
<evidence type="ECO:0000256" key="2">
    <source>
        <dbReference type="ARBA" id="ARBA00022692"/>
    </source>
</evidence>
<dbReference type="Proteomes" id="UP001359559">
    <property type="component" value="Unassembled WGS sequence"/>
</dbReference>
<dbReference type="InterPro" id="IPR052222">
    <property type="entry name" value="DESIGUAL"/>
</dbReference>
<evidence type="ECO:0000256" key="3">
    <source>
        <dbReference type="ARBA" id="ARBA00022729"/>
    </source>
</evidence>
<keyword evidence="2 7" id="KW-0812">Transmembrane</keyword>
<evidence type="ECO:0000256" key="7">
    <source>
        <dbReference type="SAM" id="Phobius"/>
    </source>
</evidence>
<feature type="transmembrane region" description="Helical" evidence="7">
    <location>
        <begin position="78"/>
        <end position="103"/>
    </location>
</feature>
<evidence type="ECO:0000256" key="5">
    <source>
        <dbReference type="ARBA" id="ARBA00023136"/>
    </source>
</evidence>
<proteinExistence type="inferred from homology"/>
<name>A0AAN9EXV7_CLITE</name>
<evidence type="ECO:0008006" key="10">
    <source>
        <dbReference type="Google" id="ProtNLM"/>
    </source>
</evidence>
<dbReference type="GO" id="GO:0012505">
    <property type="term" value="C:endomembrane system"/>
    <property type="evidence" value="ECO:0007669"/>
    <property type="project" value="UniProtKB-SubCell"/>
</dbReference>